<proteinExistence type="predicted"/>
<dbReference type="SUPFAM" id="SSF53335">
    <property type="entry name" value="S-adenosyl-L-methionine-dependent methyltransferases"/>
    <property type="match status" value="1"/>
</dbReference>
<dbReference type="Proteomes" id="UP000306340">
    <property type="component" value="Unassembled WGS sequence"/>
</dbReference>
<feature type="domain" description="Methyltransferase" evidence="1">
    <location>
        <begin position="83"/>
        <end position="162"/>
    </location>
</feature>
<sequence length="228" mass="24066">MTAALMRSRPFPFPIDHTAATAPCDCLSRPIPDALETPMTLMTAEDMYGQPVASLDLFFRSDERRARDAQTLALLPRQHYDAVLELGCGTGGLARLLALRADGYIGIDAGAEAVANARLLRMPFGDVQFLQGDAGQIPRGPFDLVVVSDWLAGMSPDEISALALRLGQVAPEADVVCVSDIAPGEDTGGSRAPALLARALGWPLTASHVGRGFRIDVFGAAEGPAPLD</sequence>
<protein>
    <submittedName>
        <fullName evidence="2">Class I SAM-dependent methyltransferase</fullName>
    </submittedName>
</protein>
<dbReference type="InterPro" id="IPR041698">
    <property type="entry name" value="Methyltransf_25"/>
</dbReference>
<evidence type="ECO:0000313" key="3">
    <source>
        <dbReference type="Proteomes" id="UP000306340"/>
    </source>
</evidence>
<evidence type="ECO:0000313" key="2">
    <source>
        <dbReference type="EMBL" id="TKA97650.1"/>
    </source>
</evidence>
<reference evidence="2 3" key="1">
    <citation type="submission" date="2019-04" db="EMBL/GenBank/DDBJ databases">
        <title>Crypto-aerobic microbial life in anoxic (sulfidic) marine sediments.</title>
        <authorList>
            <person name="Bhattacharya S."/>
            <person name="Roy C."/>
            <person name="Mondal N."/>
            <person name="Sarkar J."/>
            <person name="Mandal S."/>
            <person name="Rameez M.J."/>
            <person name="Ghosh W."/>
        </authorList>
    </citation>
    <scope>NUCLEOTIDE SEQUENCE [LARGE SCALE GENOMIC DNA]</scope>
    <source>
        <strain evidence="2 3">SBBC</strain>
    </source>
</reference>
<dbReference type="CDD" id="cd02440">
    <property type="entry name" value="AdoMet_MTases"/>
    <property type="match status" value="1"/>
</dbReference>
<dbReference type="GO" id="GO:0008168">
    <property type="term" value="F:methyltransferase activity"/>
    <property type="evidence" value="ECO:0007669"/>
    <property type="project" value="UniProtKB-KW"/>
</dbReference>
<name>A0A4U0YXS9_9RHOB</name>
<dbReference type="Pfam" id="PF13649">
    <property type="entry name" value="Methyltransf_25"/>
    <property type="match status" value="1"/>
</dbReference>
<accession>A0A4U0YXS9</accession>
<dbReference type="EMBL" id="SWAU01000028">
    <property type="protein sequence ID" value="TKA97650.1"/>
    <property type="molecule type" value="Genomic_DNA"/>
</dbReference>
<keyword evidence="2" id="KW-0489">Methyltransferase</keyword>
<evidence type="ECO:0000259" key="1">
    <source>
        <dbReference type="Pfam" id="PF13649"/>
    </source>
</evidence>
<dbReference type="AlphaFoldDB" id="A0A4U0YXS9"/>
<keyword evidence="2" id="KW-0808">Transferase</keyword>
<organism evidence="2 3">
    <name type="scientific">Cereibacter changlensis</name>
    <dbReference type="NCBI Taxonomy" id="402884"/>
    <lineage>
        <taxon>Bacteria</taxon>
        <taxon>Pseudomonadati</taxon>
        <taxon>Pseudomonadota</taxon>
        <taxon>Alphaproteobacteria</taxon>
        <taxon>Rhodobacterales</taxon>
        <taxon>Paracoccaceae</taxon>
        <taxon>Cereibacter</taxon>
    </lineage>
</organism>
<dbReference type="Gene3D" id="3.40.50.150">
    <property type="entry name" value="Vaccinia Virus protein VP39"/>
    <property type="match status" value="1"/>
</dbReference>
<dbReference type="GO" id="GO:0032259">
    <property type="term" value="P:methylation"/>
    <property type="evidence" value="ECO:0007669"/>
    <property type="project" value="UniProtKB-KW"/>
</dbReference>
<gene>
    <name evidence="2" type="ORF">FAZ78_04995</name>
</gene>
<dbReference type="InterPro" id="IPR029063">
    <property type="entry name" value="SAM-dependent_MTases_sf"/>
</dbReference>
<comment type="caution">
    <text evidence="2">The sequence shown here is derived from an EMBL/GenBank/DDBJ whole genome shotgun (WGS) entry which is preliminary data.</text>
</comment>